<dbReference type="KEGG" id="mhl:MHLP_02905"/>
<reference evidence="1 2" key="1">
    <citation type="journal article" date="2012" name="J. Bacteriol.">
        <title>Genome Sequence of "Candidatus Mycoplasma haemolamae" Strain Purdue, a Red Blood Cell Pathogen of Alpacas (Vicugna pacos) and Llamas (Lama glama).</title>
        <authorList>
            <person name="Guimaraes A.M."/>
            <person name="Toth B."/>
            <person name="Santos A.P."/>
            <person name="do Nascimento N.C."/>
            <person name="Kritchevsky J.E."/>
            <person name="Messick J.B."/>
        </authorList>
    </citation>
    <scope>NUCLEOTIDE SEQUENCE [LARGE SCALE GENOMIC DNA]</scope>
    <source>
        <strain evidence="1 2">Purdue</strain>
    </source>
</reference>
<reference evidence="2" key="2">
    <citation type="submission" date="2012-07" db="EMBL/GenBank/DDBJ databases">
        <title>Complete genome sequence of 'Candidatus Mycoplasma haemolamae'.</title>
        <authorList>
            <person name="Guimaraes A.M.S."/>
            <person name="Toth B."/>
            <person name="Santos A.P."/>
            <person name="Nascimento N.C."/>
            <person name="Sojka J.E."/>
            <person name="Messick J.B."/>
        </authorList>
    </citation>
    <scope>NUCLEOTIDE SEQUENCE [LARGE SCALE GENOMIC DNA]</scope>
    <source>
        <strain evidence="2">Purdue</strain>
    </source>
</reference>
<name>I7CG05_MYCHA</name>
<dbReference type="PATRIC" id="fig|1212765.3.peg.655"/>
<protein>
    <submittedName>
        <fullName evidence="1">Uncharacterized protein</fullName>
    </submittedName>
</protein>
<dbReference type="AlphaFoldDB" id="I7CG05"/>
<dbReference type="Proteomes" id="UP000006502">
    <property type="component" value="Chromosome"/>
</dbReference>
<organism evidence="1 2">
    <name type="scientific">Mycoplasma haematolamae (strain Purdue)</name>
    <dbReference type="NCBI Taxonomy" id="1212765"/>
    <lineage>
        <taxon>Bacteria</taxon>
        <taxon>Bacillati</taxon>
        <taxon>Mycoplasmatota</taxon>
        <taxon>Mollicutes</taxon>
        <taxon>Mycoplasmataceae</taxon>
        <taxon>Mycoplasma</taxon>
    </lineage>
</organism>
<dbReference type="HOGENOM" id="CLU_2683916_0_0_14"/>
<proteinExistence type="predicted"/>
<accession>I7CG05</accession>
<gene>
    <name evidence="1" type="ordered locus">MHLP_02905</name>
</gene>
<evidence type="ECO:0000313" key="1">
    <source>
        <dbReference type="EMBL" id="AFO52161.1"/>
    </source>
</evidence>
<keyword evidence="2" id="KW-1185">Reference proteome</keyword>
<dbReference type="STRING" id="1212765.MHLP_02905"/>
<sequence>MEEVFETEKKITEEGLKGRSLEVYPPDTVVFSLNFLRLFSINYGAIETGRTSQVLDREQVREIHLPFPSFAGNL</sequence>
<dbReference type="EMBL" id="CP003731">
    <property type="protein sequence ID" value="AFO52161.1"/>
    <property type="molecule type" value="Genomic_DNA"/>
</dbReference>
<dbReference type="OrthoDB" id="400879at2"/>
<evidence type="ECO:0000313" key="2">
    <source>
        <dbReference type="Proteomes" id="UP000006502"/>
    </source>
</evidence>